<reference evidence="2 3" key="1">
    <citation type="submission" date="2024-02" db="EMBL/GenBank/DDBJ databases">
        <title>New thermophilic sulfur-oxidizing bacteria from a hot springs of the Uzon caldera (Kamchatka, Russia).</title>
        <authorList>
            <person name="Dukat A.M."/>
            <person name="Elcheninov A.G."/>
            <person name="Frolov E.N."/>
        </authorList>
    </citation>
    <scope>NUCLEOTIDE SEQUENCE [LARGE SCALE GENOMIC DNA]</scope>
    <source>
        <strain evidence="2 3">AK1</strain>
    </source>
</reference>
<proteinExistence type="predicted"/>
<keyword evidence="3" id="KW-1185">Reference proteome</keyword>
<dbReference type="RefSeq" id="WP_347309181.1">
    <property type="nucleotide sequence ID" value="NZ_JBAJEX010000018.1"/>
</dbReference>
<feature type="domain" description="Cysteine-rich CPCC" evidence="1">
    <location>
        <begin position="40"/>
        <end position="61"/>
    </location>
</feature>
<protein>
    <recommendedName>
        <fullName evidence="1">Cysteine-rich CPCC domain-containing protein</fullName>
    </recommendedName>
</protein>
<dbReference type="Proteomes" id="UP001482231">
    <property type="component" value="Unassembled WGS sequence"/>
</dbReference>
<comment type="caution">
    <text evidence="2">The sequence shown here is derived from an EMBL/GenBank/DDBJ whole genome shotgun (WGS) entry which is preliminary data.</text>
</comment>
<accession>A0ABV0EHD0</accession>
<sequence>MLHNRYCGDWQPSPRWQATAYAKRRGFFEAHPEHCNNLVPCPACGYPTLERRNSYEVCSLCG</sequence>
<evidence type="ECO:0000259" key="1">
    <source>
        <dbReference type="Pfam" id="PF14206"/>
    </source>
</evidence>
<gene>
    <name evidence="2" type="ORF">V6E02_12730</name>
</gene>
<organism evidence="2 3">
    <name type="scientific">Thiobacter aerophilum</name>
    <dbReference type="NCBI Taxonomy" id="3121275"/>
    <lineage>
        <taxon>Bacteria</taxon>
        <taxon>Pseudomonadati</taxon>
        <taxon>Pseudomonadota</taxon>
        <taxon>Betaproteobacteria</taxon>
        <taxon>Burkholderiales</taxon>
        <taxon>Thiobacteraceae</taxon>
        <taxon>Thiobacter</taxon>
    </lineage>
</organism>
<name>A0ABV0EHD0_9BURK</name>
<evidence type="ECO:0000313" key="2">
    <source>
        <dbReference type="EMBL" id="MEO1768070.1"/>
    </source>
</evidence>
<dbReference type="Pfam" id="PF14206">
    <property type="entry name" value="Cys_rich_CPCC"/>
    <property type="match status" value="1"/>
</dbReference>
<evidence type="ECO:0000313" key="3">
    <source>
        <dbReference type="Proteomes" id="UP001482231"/>
    </source>
</evidence>
<dbReference type="EMBL" id="JBAJEX010000018">
    <property type="protein sequence ID" value="MEO1768070.1"/>
    <property type="molecule type" value="Genomic_DNA"/>
</dbReference>
<dbReference type="InterPro" id="IPR025983">
    <property type="entry name" value="Cys_rich_CPCC"/>
</dbReference>